<gene>
    <name evidence="3" type="ORF">CPB83DRAFT_492155</name>
</gene>
<evidence type="ECO:0000313" key="4">
    <source>
        <dbReference type="Proteomes" id="UP000807306"/>
    </source>
</evidence>
<keyword evidence="4" id="KW-1185">Reference proteome</keyword>
<name>A0A9P6EC18_9AGAR</name>
<keyword evidence="2" id="KW-1133">Transmembrane helix</keyword>
<dbReference type="AlphaFoldDB" id="A0A9P6EC18"/>
<sequence length="250" mass="27659">MRLRIASSSYSHNISNQTFYTSNMIIRAENNPLSTPTPSASTLANSAPIVVAGDPMTPLAMIVIKLYAFGGLAFVGFVIVSAITYWIWIVVIKREFADSPPELELHPERMRKQEKERVARAKKRKEAKKEIRRHKNEERFLVPPIRHEDRPQNLSEIGSPKSALRKASATSVLSPQGCGGSGTGKRVSWASSTSTLDGMGQLSEKPVYDTYEYAKKDLASSGEEDSSRRTCDEVNDGTAQQADRLPGHHT</sequence>
<feature type="transmembrane region" description="Helical" evidence="2">
    <location>
        <begin position="66"/>
        <end position="88"/>
    </location>
</feature>
<evidence type="ECO:0000256" key="1">
    <source>
        <dbReference type="SAM" id="MobiDB-lite"/>
    </source>
</evidence>
<keyword evidence="2" id="KW-0472">Membrane</keyword>
<comment type="caution">
    <text evidence="3">The sequence shown here is derived from an EMBL/GenBank/DDBJ whole genome shotgun (WGS) entry which is preliminary data.</text>
</comment>
<feature type="compositionally biased region" description="Basic and acidic residues" evidence="1">
    <location>
        <begin position="135"/>
        <end position="151"/>
    </location>
</feature>
<protein>
    <recommendedName>
        <fullName evidence="5">Transmembrane protein</fullName>
    </recommendedName>
</protein>
<evidence type="ECO:0000256" key="2">
    <source>
        <dbReference type="SAM" id="Phobius"/>
    </source>
</evidence>
<reference evidence="3" key="1">
    <citation type="submission" date="2020-11" db="EMBL/GenBank/DDBJ databases">
        <authorList>
            <consortium name="DOE Joint Genome Institute"/>
            <person name="Ahrendt S."/>
            <person name="Riley R."/>
            <person name="Andreopoulos W."/>
            <person name="Labutti K."/>
            <person name="Pangilinan J."/>
            <person name="Ruiz-Duenas F.J."/>
            <person name="Barrasa J.M."/>
            <person name="Sanchez-Garcia M."/>
            <person name="Camarero S."/>
            <person name="Miyauchi S."/>
            <person name="Serrano A."/>
            <person name="Linde D."/>
            <person name="Babiker R."/>
            <person name="Drula E."/>
            <person name="Ayuso-Fernandez I."/>
            <person name="Pacheco R."/>
            <person name="Padilla G."/>
            <person name="Ferreira P."/>
            <person name="Barriuso J."/>
            <person name="Kellner H."/>
            <person name="Castanera R."/>
            <person name="Alfaro M."/>
            <person name="Ramirez L."/>
            <person name="Pisabarro A.G."/>
            <person name="Kuo A."/>
            <person name="Tritt A."/>
            <person name="Lipzen A."/>
            <person name="He G."/>
            <person name="Yan M."/>
            <person name="Ng V."/>
            <person name="Cullen D."/>
            <person name="Martin F."/>
            <person name="Rosso M.-N."/>
            <person name="Henrissat B."/>
            <person name="Hibbett D."/>
            <person name="Martinez A.T."/>
            <person name="Grigoriev I.V."/>
        </authorList>
    </citation>
    <scope>NUCLEOTIDE SEQUENCE</scope>
    <source>
        <strain evidence="3">CBS 506.95</strain>
    </source>
</reference>
<feature type="region of interest" description="Disordered" evidence="1">
    <location>
        <begin position="119"/>
        <end position="206"/>
    </location>
</feature>
<evidence type="ECO:0008006" key="5">
    <source>
        <dbReference type="Google" id="ProtNLM"/>
    </source>
</evidence>
<accession>A0A9P6EC18</accession>
<evidence type="ECO:0000313" key="3">
    <source>
        <dbReference type="EMBL" id="KAF9526274.1"/>
    </source>
</evidence>
<proteinExistence type="predicted"/>
<organism evidence="3 4">
    <name type="scientific">Crepidotus variabilis</name>
    <dbReference type="NCBI Taxonomy" id="179855"/>
    <lineage>
        <taxon>Eukaryota</taxon>
        <taxon>Fungi</taxon>
        <taxon>Dikarya</taxon>
        <taxon>Basidiomycota</taxon>
        <taxon>Agaricomycotina</taxon>
        <taxon>Agaricomycetes</taxon>
        <taxon>Agaricomycetidae</taxon>
        <taxon>Agaricales</taxon>
        <taxon>Agaricineae</taxon>
        <taxon>Crepidotaceae</taxon>
        <taxon>Crepidotus</taxon>
    </lineage>
</organism>
<keyword evidence="2" id="KW-0812">Transmembrane</keyword>
<dbReference type="EMBL" id="MU157873">
    <property type="protein sequence ID" value="KAF9526274.1"/>
    <property type="molecule type" value="Genomic_DNA"/>
</dbReference>
<dbReference type="OrthoDB" id="3001992at2759"/>
<feature type="compositionally biased region" description="Basic residues" evidence="1">
    <location>
        <begin position="120"/>
        <end position="134"/>
    </location>
</feature>
<feature type="region of interest" description="Disordered" evidence="1">
    <location>
        <begin position="218"/>
        <end position="250"/>
    </location>
</feature>
<dbReference type="Proteomes" id="UP000807306">
    <property type="component" value="Unassembled WGS sequence"/>
</dbReference>